<keyword evidence="2 3" id="KW-0040">ANK repeat</keyword>
<feature type="repeat" description="ANK" evidence="3">
    <location>
        <begin position="107"/>
        <end position="139"/>
    </location>
</feature>
<keyword evidence="6" id="KW-1185">Reference proteome</keyword>
<feature type="non-terminal residue" evidence="5">
    <location>
        <position position="148"/>
    </location>
</feature>
<proteinExistence type="predicted"/>
<feature type="repeat" description="ANK" evidence="3">
    <location>
        <begin position="51"/>
        <end position="83"/>
    </location>
</feature>
<evidence type="ECO:0000256" key="3">
    <source>
        <dbReference type="PROSITE-ProRule" id="PRU00023"/>
    </source>
</evidence>
<dbReference type="RefSeq" id="XP_006958024.1">
    <property type="nucleotide sequence ID" value="XM_006957962.1"/>
</dbReference>
<dbReference type="PROSITE" id="PS50297">
    <property type="entry name" value="ANK_REP_REGION"/>
    <property type="match status" value="2"/>
</dbReference>
<dbReference type="KEGG" id="wse:WALSEDRAFT_18071"/>
<dbReference type="PANTHER" id="PTHR24173:SF74">
    <property type="entry name" value="ANKYRIN REPEAT DOMAIN-CONTAINING PROTEIN 16"/>
    <property type="match status" value="1"/>
</dbReference>
<dbReference type="InParanoid" id="I4YD53"/>
<dbReference type="STRING" id="671144.I4YD53"/>
<name>I4YD53_WALMC</name>
<dbReference type="InterPro" id="IPR036770">
    <property type="entry name" value="Ankyrin_rpt-contain_sf"/>
</dbReference>
<sequence length="148" mass="15688">MNFRSPNKIESKYGVVSDYTNLNLHQAAFTNDVGSAAFALRNGQPQNSVYKGTLPIHAASLAGSRDVLRMLIDAGADVNAPRLPKHVGAPKESHLHHHHEHNPPGTTGSTALHFAAAGGHLQIINILLDNGADPNKVDKNGQVPATLA</sequence>
<evidence type="ECO:0000256" key="1">
    <source>
        <dbReference type="ARBA" id="ARBA00022737"/>
    </source>
</evidence>
<dbReference type="eggNOG" id="ENOG502SEUP">
    <property type="taxonomic scope" value="Eukaryota"/>
</dbReference>
<gene>
    <name evidence="5" type="ORF">WALSEDRAFT_18071</name>
</gene>
<dbReference type="Pfam" id="PF00023">
    <property type="entry name" value="Ank"/>
    <property type="match status" value="2"/>
</dbReference>
<dbReference type="Gene3D" id="1.25.40.20">
    <property type="entry name" value="Ankyrin repeat-containing domain"/>
    <property type="match status" value="1"/>
</dbReference>
<keyword evidence="1" id="KW-0677">Repeat</keyword>
<organism evidence="5 6">
    <name type="scientific">Wallemia mellicola (strain ATCC MYA-4683 / CBS 633.66)</name>
    <name type="common">Wallemia sebi (CBS 633.66)</name>
    <dbReference type="NCBI Taxonomy" id="671144"/>
    <lineage>
        <taxon>Eukaryota</taxon>
        <taxon>Fungi</taxon>
        <taxon>Dikarya</taxon>
        <taxon>Basidiomycota</taxon>
        <taxon>Wallemiomycotina</taxon>
        <taxon>Wallemiomycetes</taxon>
        <taxon>Wallemiales</taxon>
        <taxon>Wallemiaceae</taxon>
        <taxon>Wallemia</taxon>
    </lineage>
</organism>
<reference evidence="5 6" key="1">
    <citation type="journal article" date="2012" name="Fungal Genet. Biol.">
        <title>The genome of the xerotolerant mold Wallemia sebi reveals adaptations to osmotic stress and suggests cryptic sexual reproduction.</title>
        <authorList>
            <person name="Padamsee M."/>
            <person name="Kumar T.K.A."/>
            <person name="Riley R."/>
            <person name="Binder M."/>
            <person name="Boyd A."/>
            <person name="Calvo A.M."/>
            <person name="Furukawa K."/>
            <person name="Hesse C."/>
            <person name="Hohmann S."/>
            <person name="James T.Y."/>
            <person name="LaButti K."/>
            <person name="Lapidus A."/>
            <person name="Lindquist E."/>
            <person name="Lucas S."/>
            <person name="Miller K."/>
            <person name="Shantappa S."/>
            <person name="Grigoriev I.V."/>
            <person name="Hibbett D.S."/>
            <person name="McLaughlin D.J."/>
            <person name="Spatafora J.W."/>
            <person name="Aime M.C."/>
        </authorList>
    </citation>
    <scope>NUCLEOTIDE SEQUENCE [LARGE SCALE GENOMIC DNA]</scope>
    <source>
        <strain evidence="6">ATCC MYA-4683 / CBS 633.66</strain>
    </source>
</reference>
<evidence type="ECO:0000256" key="4">
    <source>
        <dbReference type="SAM" id="MobiDB-lite"/>
    </source>
</evidence>
<dbReference type="AlphaFoldDB" id="I4YD53"/>
<dbReference type="OrthoDB" id="194358at2759"/>
<dbReference type="HOGENOM" id="CLU_140754_0_0_1"/>
<evidence type="ECO:0000256" key="2">
    <source>
        <dbReference type="ARBA" id="ARBA00023043"/>
    </source>
</evidence>
<dbReference type="EMBL" id="JH668230">
    <property type="protein sequence ID" value="EIM21895.1"/>
    <property type="molecule type" value="Genomic_DNA"/>
</dbReference>
<dbReference type="PROSITE" id="PS50088">
    <property type="entry name" value="ANK_REPEAT"/>
    <property type="match status" value="2"/>
</dbReference>
<dbReference type="SUPFAM" id="SSF48403">
    <property type="entry name" value="Ankyrin repeat"/>
    <property type="match status" value="1"/>
</dbReference>
<dbReference type="GeneID" id="18470751"/>
<dbReference type="SMART" id="SM00248">
    <property type="entry name" value="ANK"/>
    <property type="match status" value="2"/>
</dbReference>
<feature type="region of interest" description="Disordered" evidence="4">
    <location>
        <begin position="86"/>
        <end position="110"/>
    </location>
</feature>
<dbReference type="OMA" id="TIVRMLI"/>
<accession>I4YD53</accession>
<dbReference type="PRINTS" id="PR01415">
    <property type="entry name" value="ANKYRIN"/>
</dbReference>
<dbReference type="PANTHER" id="PTHR24173">
    <property type="entry name" value="ANKYRIN REPEAT CONTAINING"/>
    <property type="match status" value="1"/>
</dbReference>
<evidence type="ECO:0000313" key="6">
    <source>
        <dbReference type="Proteomes" id="UP000005242"/>
    </source>
</evidence>
<dbReference type="Proteomes" id="UP000005242">
    <property type="component" value="Unassembled WGS sequence"/>
</dbReference>
<dbReference type="InterPro" id="IPR002110">
    <property type="entry name" value="Ankyrin_rpt"/>
</dbReference>
<protein>
    <submittedName>
        <fullName evidence="5">Ankyrin</fullName>
    </submittedName>
</protein>
<evidence type="ECO:0000313" key="5">
    <source>
        <dbReference type="EMBL" id="EIM21895.1"/>
    </source>
</evidence>